<name>A0A0A9HQZ7_ARUDO</name>
<reference evidence="1" key="1">
    <citation type="submission" date="2014-09" db="EMBL/GenBank/DDBJ databases">
        <authorList>
            <person name="Magalhaes I.L.F."/>
            <person name="Oliveira U."/>
            <person name="Santos F.R."/>
            <person name="Vidigal T.H.D.A."/>
            <person name="Brescovit A.D."/>
            <person name="Santos A.J."/>
        </authorList>
    </citation>
    <scope>NUCLEOTIDE SEQUENCE</scope>
    <source>
        <tissue evidence="1">Shoot tissue taken approximately 20 cm above the soil surface</tissue>
    </source>
</reference>
<reference evidence="1" key="2">
    <citation type="journal article" date="2015" name="Data Brief">
        <title>Shoot transcriptome of the giant reed, Arundo donax.</title>
        <authorList>
            <person name="Barrero R.A."/>
            <person name="Guerrero F.D."/>
            <person name="Moolhuijzen P."/>
            <person name="Goolsby J.A."/>
            <person name="Tidwell J."/>
            <person name="Bellgard S.E."/>
            <person name="Bellgard M.I."/>
        </authorList>
    </citation>
    <scope>NUCLEOTIDE SEQUENCE</scope>
    <source>
        <tissue evidence="1">Shoot tissue taken approximately 20 cm above the soil surface</tissue>
    </source>
</reference>
<protein>
    <submittedName>
        <fullName evidence="1">Uncharacterized protein</fullName>
    </submittedName>
</protein>
<sequence length="23" mass="2527">MFAKILSTSFGASQSLWSNLPIQ</sequence>
<proteinExistence type="predicted"/>
<dbReference type="EMBL" id="GBRH01158794">
    <property type="protein sequence ID" value="JAE39102.1"/>
    <property type="molecule type" value="Transcribed_RNA"/>
</dbReference>
<evidence type="ECO:0000313" key="1">
    <source>
        <dbReference type="EMBL" id="JAE39102.1"/>
    </source>
</evidence>
<accession>A0A0A9HQZ7</accession>
<dbReference type="AlphaFoldDB" id="A0A0A9HQZ7"/>
<organism evidence="1">
    <name type="scientific">Arundo donax</name>
    <name type="common">Giant reed</name>
    <name type="synonym">Donax arundinaceus</name>
    <dbReference type="NCBI Taxonomy" id="35708"/>
    <lineage>
        <taxon>Eukaryota</taxon>
        <taxon>Viridiplantae</taxon>
        <taxon>Streptophyta</taxon>
        <taxon>Embryophyta</taxon>
        <taxon>Tracheophyta</taxon>
        <taxon>Spermatophyta</taxon>
        <taxon>Magnoliopsida</taxon>
        <taxon>Liliopsida</taxon>
        <taxon>Poales</taxon>
        <taxon>Poaceae</taxon>
        <taxon>PACMAD clade</taxon>
        <taxon>Arundinoideae</taxon>
        <taxon>Arundineae</taxon>
        <taxon>Arundo</taxon>
    </lineage>
</organism>